<protein>
    <submittedName>
        <fullName evidence="2">DUF4850 domain-containing protein</fullName>
    </submittedName>
</protein>
<dbReference type="RefSeq" id="WP_386043397.1">
    <property type="nucleotide sequence ID" value="NZ_JBHUIO010000002.1"/>
</dbReference>
<name>A0ABW4ZTD0_9BACL</name>
<accession>A0ABW4ZTD0</accession>
<dbReference type="Proteomes" id="UP001597343">
    <property type="component" value="Unassembled WGS sequence"/>
</dbReference>
<proteinExistence type="predicted"/>
<keyword evidence="3" id="KW-1185">Reference proteome</keyword>
<dbReference type="InterPro" id="IPR032322">
    <property type="entry name" value="DUF4850"/>
</dbReference>
<gene>
    <name evidence="2" type="ORF">ACFSOY_00855</name>
</gene>
<dbReference type="EMBL" id="JBHUIO010000002">
    <property type="protein sequence ID" value="MFD2168566.1"/>
    <property type="molecule type" value="Genomic_DNA"/>
</dbReference>
<dbReference type="Pfam" id="PF16142">
    <property type="entry name" value="DUF4850"/>
    <property type="match status" value="1"/>
</dbReference>
<evidence type="ECO:0000313" key="2">
    <source>
        <dbReference type="EMBL" id="MFD2168566.1"/>
    </source>
</evidence>
<comment type="caution">
    <text evidence="2">The sequence shown here is derived from an EMBL/GenBank/DDBJ whole genome shotgun (WGS) entry which is preliminary data.</text>
</comment>
<feature type="region of interest" description="Disordered" evidence="1">
    <location>
        <begin position="103"/>
        <end position="133"/>
    </location>
</feature>
<evidence type="ECO:0000256" key="1">
    <source>
        <dbReference type="SAM" id="MobiDB-lite"/>
    </source>
</evidence>
<sequence length="344" mass="37617">MQRKKIVLLIVLFLLGLMAMTNPSKVEYTSWAKEKAMAKSEGLLEKVLTTLFVDSTFESSTQTSNFVFFTVFSTEISKNEKVKVIGLFHNFIPLSLQEEESSVRTTVVPDKTTETSSKNGGARPPQDSLETPTTAASTINVVGSEGNFELPLIGVEATYGIDNGHKPSLLPKQPLPDLQVNLPADRASQLAVYWVNGGDDVRGYSYIAPTGWSVKSAAIGANGSTLFELISSDQSITYFHAGACFGCTVDYIGQYFPNLYDWALKNSVSGQVTTHPDWNIVPVGEHKVAYSFQNTKGKEVHGVAVESHGEEKQPFFWNAEVVVNDHELATDLLNSFLAGFTSLD</sequence>
<organism evidence="2 3">
    <name type="scientific">Tumebacillus lipolyticus</name>
    <dbReference type="NCBI Taxonomy" id="1280370"/>
    <lineage>
        <taxon>Bacteria</taxon>
        <taxon>Bacillati</taxon>
        <taxon>Bacillota</taxon>
        <taxon>Bacilli</taxon>
        <taxon>Bacillales</taxon>
        <taxon>Alicyclobacillaceae</taxon>
        <taxon>Tumebacillus</taxon>
    </lineage>
</organism>
<reference evidence="3" key="1">
    <citation type="journal article" date="2019" name="Int. J. Syst. Evol. Microbiol.">
        <title>The Global Catalogue of Microorganisms (GCM) 10K type strain sequencing project: providing services to taxonomists for standard genome sequencing and annotation.</title>
        <authorList>
            <consortium name="The Broad Institute Genomics Platform"/>
            <consortium name="The Broad Institute Genome Sequencing Center for Infectious Disease"/>
            <person name="Wu L."/>
            <person name="Ma J."/>
        </authorList>
    </citation>
    <scope>NUCLEOTIDE SEQUENCE [LARGE SCALE GENOMIC DNA]</scope>
    <source>
        <strain evidence="3">CGMCC 1.13574</strain>
    </source>
</reference>
<evidence type="ECO:0000313" key="3">
    <source>
        <dbReference type="Proteomes" id="UP001597343"/>
    </source>
</evidence>